<dbReference type="Pfam" id="PF04072">
    <property type="entry name" value="LCM"/>
    <property type="match status" value="1"/>
</dbReference>
<dbReference type="GO" id="GO:0032259">
    <property type="term" value="P:methylation"/>
    <property type="evidence" value="ECO:0007669"/>
    <property type="project" value="UniProtKB-KW"/>
</dbReference>
<keyword evidence="4" id="KW-1185">Reference proteome</keyword>
<dbReference type="InterPro" id="IPR029063">
    <property type="entry name" value="SAM-dependent_MTases_sf"/>
</dbReference>
<dbReference type="PIRSF" id="PIRSF028177">
    <property type="entry name" value="Polyketide_synth_Omtfrase_TcmP"/>
    <property type="match status" value="1"/>
</dbReference>
<dbReference type="GO" id="GO:0008168">
    <property type="term" value="F:methyltransferase activity"/>
    <property type="evidence" value="ECO:0007669"/>
    <property type="project" value="UniProtKB-KW"/>
</dbReference>
<dbReference type="PANTHER" id="PTHR43619:SF2">
    <property type="entry name" value="S-ADENOSYL-L-METHIONINE-DEPENDENT METHYLTRANSFERASES SUPERFAMILY PROTEIN"/>
    <property type="match status" value="1"/>
</dbReference>
<evidence type="ECO:0000256" key="1">
    <source>
        <dbReference type="ARBA" id="ARBA00022603"/>
    </source>
</evidence>
<dbReference type="EMBL" id="LR699120">
    <property type="protein sequence ID" value="VVC77147.1"/>
    <property type="molecule type" value="Genomic_DNA"/>
</dbReference>
<keyword evidence="1" id="KW-0489">Methyltransferase</keyword>
<dbReference type="Gene3D" id="3.40.50.150">
    <property type="entry name" value="Vaccinia Virus protein VP39"/>
    <property type="match status" value="1"/>
</dbReference>
<protein>
    <recommendedName>
        <fullName evidence="5">Tetracenomycin polyketide synthesis O-methyltransferase TcmP</fullName>
    </recommendedName>
</protein>
<dbReference type="OrthoDB" id="9800233at2"/>
<dbReference type="InterPro" id="IPR007213">
    <property type="entry name" value="Ppm1/Ppm2/Tcmp"/>
</dbReference>
<dbReference type="Proteomes" id="UP000324194">
    <property type="component" value="Chromosome 2"/>
</dbReference>
<dbReference type="RefSeq" id="WP_148340541.1">
    <property type="nucleotide sequence ID" value="NZ_LR699120.1"/>
</dbReference>
<dbReference type="SUPFAM" id="SSF53335">
    <property type="entry name" value="S-adenosyl-L-methionine-dependent methyltransferases"/>
    <property type="match status" value="1"/>
</dbReference>
<evidence type="ECO:0000313" key="4">
    <source>
        <dbReference type="Proteomes" id="UP000324194"/>
    </source>
</evidence>
<sequence length="272" mass="31860">MPGKIKVNLKGVPQTLLLPLLGRALFSQEPYSPIHDERAVQLVNRLDYDFTQLNEQIGQSTLFWMARAYQFDEAIKQYLQRHPRAVIVNLGAGLETAFYRVDNGTLTWIDLDLPEVMELRRTLLPPPDREYYLEKSILDFSWMNEVRQYGDNIFFFAGGFFMYFTETQVRSVLTAMAAMFSKSELVFDTISIRGLKYANQMLEKANMTNALLQWGLDNANDLEKWSDQIQVLYQIPYFKKLKTRLSFPVFLRMKMWVYDLFNSGGIVHIRFK</sequence>
<dbReference type="InterPro" id="IPR016874">
    <property type="entry name" value="TcmP-like"/>
</dbReference>
<reference evidence="3 4" key="1">
    <citation type="submission" date="2019-08" db="EMBL/GenBank/DDBJ databases">
        <authorList>
            <person name="Guy L."/>
        </authorList>
    </citation>
    <scope>NUCLEOTIDE SEQUENCE [LARGE SCALE GENOMIC DNA]</scope>
    <source>
        <strain evidence="3 4">SGT-108</strain>
    </source>
</reference>
<dbReference type="KEGG" id="asip:AQUSIP_24740"/>
<keyword evidence="2" id="KW-0808">Transferase</keyword>
<dbReference type="PANTHER" id="PTHR43619">
    <property type="entry name" value="S-ADENOSYL-L-METHIONINE-DEPENDENT METHYLTRANSFERASE YKTD-RELATED"/>
    <property type="match status" value="1"/>
</dbReference>
<organism evidence="3 4">
    <name type="scientific">Aquicella siphonis</name>
    <dbReference type="NCBI Taxonomy" id="254247"/>
    <lineage>
        <taxon>Bacteria</taxon>
        <taxon>Pseudomonadati</taxon>
        <taxon>Pseudomonadota</taxon>
        <taxon>Gammaproteobacteria</taxon>
        <taxon>Legionellales</taxon>
        <taxon>Coxiellaceae</taxon>
        <taxon>Aquicella</taxon>
    </lineage>
</organism>
<name>A0A5E4PL91_9COXI</name>
<proteinExistence type="predicted"/>
<accession>A0A5E4PL91</accession>
<evidence type="ECO:0000256" key="2">
    <source>
        <dbReference type="ARBA" id="ARBA00022679"/>
    </source>
</evidence>
<evidence type="ECO:0008006" key="5">
    <source>
        <dbReference type="Google" id="ProtNLM"/>
    </source>
</evidence>
<evidence type="ECO:0000313" key="3">
    <source>
        <dbReference type="EMBL" id="VVC77147.1"/>
    </source>
</evidence>
<gene>
    <name evidence="3" type="ORF">AQUSIP_24740</name>
</gene>
<dbReference type="AlphaFoldDB" id="A0A5E4PL91"/>